<gene>
    <name evidence="1" type="ORF">CK203_046586</name>
</gene>
<dbReference type="Proteomes" id="UP000288805">
    <property type="component" value="Unassembled WGS sequence"/>
</dbReference>
<dbReference type="AlphaFoldDB" id="A0A438HL92"/>
<name>A0A438HL92_VITVI</name>
<sequence length="218" mass="25615">MPTEVLENQAPVKKLMTLFPNFQGVRRFTTKGYSPTKKGYKCYHPPTKKHYLTMDRLKLWIKLMGIEWLFIQVKEKILEILPTINQIVFRQQYLMQWLNPWIKLMGIEWLFIQSLRENPIHPSYNQSESVSPTILAENPVETSPNPPTNNETMVERPKTPILNVYSKKKRSIITSPAPIVNLETETHLHTKPSSRKFCLKKYQPLFKKPQTQNHGMMP</sequence>
<proteinExistence type="predicted"/>
<organism evidence="1 2">
    <name type="scientific">Vitis vinifera</name>
    <name type="common">Grape</name>
    <dbReference type="NCBI Taxonomy" id="29760"/>
    <lineage>
        <taxon>Eukaryota</taxon>
        <taxon>Viridiplantae</taxon>
        <taxon>Streptophyta</taxon>
        <taxon>Embryophyta</taxon>
        <taxon>Tracheophyta</taxon>
        <taxon>Spermatophyta</taxon>
        <taxon>Magnoliopsida</taxon>
        <taxon>eudicotyledons</taxon>
        <taxon>Gunneridae</taxon>
        <taxon>Pentapetalae</taxon>
        <taxon>rosids</taxon>
        <taxon>Vitales</taxon>
        <taxon>Vitaceae</taxon>
        <taxon>Viteae</taxon>
        <taxon>Vitis</taxon>
    </lineage>
</organism>
<comment type="caution">
    <text evidence="1">The sequence shown here is derived from an EMBL/GenBank/DDBJ whole genome shotgun (WGS) entry which is preliminary data.</text>
</comment>
<evidence type="ECO:0000313" key="1">
    <source>
        <dbReference type="EMBL" id="RVW85255.1"/>
    </source>
</evidence>
<dbReference type="EMBL" id="QGNW01000206">
    <property type="protein sequence ID" value="RVW85255.1"/>
    <property type="molecule type" value="Genomic_DNA"/>
</dbReference>
<evidence type="ECO:0000313" key="2">
    <source>
        <dbReference type="Proteomes" id="UP000288805"/>
    </source>
</evidence>
<accession>A0A438HL92</accession>
<reference evidence="1 2" key="1">
    <citation type="journal article" date="2018" name="PLoS Genet.">
        <title>Population sequencing reveals clonal diversity and ancestral inbreeding in the grapevine cultivar Chardonnay.</title>
        <authorList>
            <person name="Roach M.J."/>
            <person name="Johnson D.L."/>
            <person name="Bohlmann J."/>
            <person name="van Vuuren H.J."/>
            <person name="Jones S.J."/>
            <person name="Pretorius I.S."/>
            <person name="Schmidt S.A."/>
            <person name="Borneman A.R."/>
        </authorList>
    </citation>
    <scope>NUCLEOTIDE SEQUENCE [LARGE SCALE GENOMIC DNA]</scope>
    <source>
        <strain evidence="2">cv. Chardonnay</strain>
        <tissue evidence="1">Leaf</tissue>
    </source>
</reference>
<protein>
    <submittedName>
        <fullName evidence="1">Uncharacterized protein</fullName>
    </submittedName>
</protein>